<keyword evidence="2" id="KW-0964">Secreted</keyword>
<dbReference type="SUPFAM" id="SSF53474">
    <property type="entry name" value="alpha/beta-Hydrolases"/>
    <property type="match status" value="1"/>
</dbReference>
<gene>
    <name evidence="6" type="ORF">ABVT11_19520</name>
</gene>
<keyword evidence="3" id="KW-0106">Calcium</keyword>
<feature type="region of interest" description="Disordered" evidence="4">
    <location>
        <begin position="1636"/>
        <end position="1668"/>
    </location>
</feature>
<feature type="compositionally biased region" description="Low complexity" evidence="4">
    <location>
        <begin position="1641"/>
        <end position="1651"/>
    </location>
</feature>
<dbReference type="EMBL" id="JBEWLZ010000019">
    <property type="protein sequence ID" value="MET1492039.1"/>
    <property type="molecule type" value="Genomic_DNA"/>
</dbReference>
<dbReference type="InterPro" id="IPR010566">
    <property type="entry name" value="Haemolys_ca-bd"/>
</dbReference>
<dbReference type="InterPro" id="IPR011049">
    <property type="entry name" value="Serralysin-like_metalloprot_C"/>
</dbReference>
<dbReference type="PRINTS" id="PR00313">
    <property type="entry name" value="CABNDNGRPT"/>
</dbReference>
<dbReference type="Pfam" id="PF00353">
    <property type="entry name" value="HemolysinCabind"/>
    <property type="match status" value="16"/>
</dbReference>
<reference evidence="6 7" key="1">
    <citation type="submission" date="2024-07" db="EMBL/GenBank/DDBJ databases">
        <title>Uliginosibacterium paludis KCTC:42655.</title>
        <authorList>
            <person name="Kim M.K."/>
        </authorList>
    </citation>
    <scope>NUCLEOTIDE SEQUENCE [LARGE SCALE GENOMIC DNA]</scope>
    <source>
        <strain evidence="6 7">KCTC 42655</strain>
    </source>
</reference>
<evidence type="ECO:0000259" key="5">
    <source>
        <dbReference type="SMART" id="SM00736"/>
    </source>
</evidence>
<keyword evidence="7" id="KW-1185">Reference proteome</keyword>
<dbReference type="Pfam" id="PF06594">
    <property type="entry name" value="HCBP_related"/>
    <property type="match status" value="3"/>
</dbReference>
<dbReference type="PROSITE" id="PS00330">
    <property type="entry name" value="HEMOLYSIN_CALCIUM"/>
    <property type="match status" value="18"/>
</dbReference>
<dbReference type="PROSITE" id="PS00018">
    <property type="entry name" value="EF_HAND_1"/>
    <property type="match status" value="1"/>
</dbReference>
<accession>A0ABV2CVS6</accession>
<dbReference type="InterPro" id="IPR050557">
    <property type="entry name" value="RTX_toxin/Mannuronan_C5-epim"/>
</dbReference>
<dbReference type="Gene3D" id="2.150.10.10">
    <property type="entry name" value="Serralysin-like metalloprotease, C-terminal"/>
    <property type="match status" value="10"/>
</dbReference>
<dbReference type="InterPro" id="IPR018511">
    <property type="entry name" value="Hemolysin-typ_Ca-bd_CS"/>
</dbReference>
<dbReference type="InterPro" id="IPR015919">
    <property type="entry name" value="Cadherin-like_sf"/>
</dbReference>
<dbReference type="InterPro" id="IPR029058">
    <property type="entry name" value="AB_hydrolase_fold"/>
</dbReference>
<sequence>MVSNELYAEFSGRVYSRANFKNKVPDMQYCGWTEYLVPDQLDGFSAGVFTNGGETVVAFTGTNDPSISLSQPDWQANAALGTGLVPNRQLVDAIELVLRNYKDDISFTGHSLGGGLASVMAILFDKRATVFDPAPFKATVLNSASLIAVKLMLINDGYTNFPESLKKYFDAAEIQLSMPIGSPILTAMLMLRESNVTGSYLDGEILEHLRVLVPYIGSLTNISTPGDITNSIDLHSIDLLNVILRSKDFYSAFLKNSKAIDVFFDESLYKSSDLRGSDAPDFLANLLRRDIENRGLLDSLAKEMNKIHDASGAADDAMVKGLLAALTQYYFYAQGNNIDPLFYELNGGVQFESAKLVSQADTKGWDLLLPAIQALAVSQAKGAVSLTDFDRFSVRSGSDAMSANTSNDSKRDLMLGSLQGDTLHGGDGNDMLLGDYGSDLLLGGGDNDTLVGGIGTDTLDGGDGDDSLVGGLGFDTYDVSDGGLDIVVDADGKGRVGDFYGGEETSYGSGVYTGGGYTYIQAGSDLYVMGGAGPVIIKKFTNDDLGIHLEKKEEDPNPFQRAQKTTSPLILDLDGDGVETIGKSAYIHFDHDGNHFAENTGWVGQDDGLLVRDLDGNGQIDSGKELFGSNTVLSSGKVASDGFAALVELDSNHDGRVDINDEDFSSLRVWKDANSDGLVDAGELLTLAEANVDALNVAFSSSNQTDSAGNQHLLNGNFIRTDGVVAPMTDVWFSVNYKSTQDLGLVPVSDEIAAMPNVGGSGNVSSLQQAMAKDASGHLKSLVDKFSLETDPDLRKSILTTLIYAWAGVEGVDPSSRAARMIYGNAIGDARKLATLEAIYGESYLGTWCWGERDPNPHGPAAAILLKEFDAISSKIYVQLMAQTHLKDIYESVSLKFDSAAGGYIFDVSDMVDALQKSNEIDGVAYARLAKDLVDNLRADGSFGEQVLNALQLKALDNGPGFLSPFLVGFSAVIVGGAGADALFGTNGNDLIQGLSGGDGLYGRSGNDTLDGGVGNDLLQGEGGDDVYIFRAGDGQDILLDYDTRIGNVDTIHFSTGIKPEDVVVVRDLFNLNVSLRGSTDSLAISNWFGGEAYQIERIEFSDGTSWDRDAVLSRLVAPLGTAGDDALYGADITDALSAMAGNDTLYGFGGRDTLDGGEGDDYLFGGNDADKLQGGGGNDVIYGEVGGDAVDGGAGDDALFGGNDADNLQGGSGGDKLYGENGNDTLAGGAGDDELIGGAGDDVYIFVRGDGRDTIIEDYQDSTTILIADLSLDELAFSRFGQDLKVRFLTSRTDEIILSNFYTDDSPRSALKLSYSDGTSLLLDAQALLQRTSVGTAFDDRLEGGGGDDSLQGLSGSDALLGMTGNDTLVGGSGNDTLNGGSGADAMAGGLGDDAYVVDDVGDVITEATGEGIDTVSSSLSITLSSNVENLLLVGNSNIDATGNEEANVIQGNSDANRIIGLGGGDELKGDAGDDALDGGSGDDFLDGGLGIDTLVGGLGDDIFLVDRADDIVIENTGEGTDTVRATASYVLSADVENLVLDANGGSIDGTGNSLANYLSGNDYGNRLNGGNGADTLEGQGGDDTYVLDTLDDLIIEAQDGGDDTVEIGLTYTLGNNLEGLILTGADHIDGTGNDSDNTLLGNDGNNQLSGGSGGDSLEGGVGNDTLDGGADDDFMVGGVGDDAYATDSQGDRIRELFDEGIDTEIRSFETTYLLADNVENLTLTGTIYRGNGNDLNNVIIGNDADNNLLGLEGDDSLIGGGGADALFGGVGQDTLIGGEGDDYYEIDDAGDVIVENSNEGDDFVRSAVSWTLGANLERLAVDGDADLTLTGNGLNNGLWGNGGNNVLNGGWGDDYLAGGQGDDVYVFNKGDGQDSIDNTDILGAVDTLRFGAGIADTDVMAFQSGTHIFFKIKGTTDQIALINYFGSDSDLDGQTADHKIDRVEFANGVVWDQAMVQTVVDRASNNHSPTVNSYLPTLQAKAGSAFNYTIAANTITDPDVWDSITYSVKMADGSAVPAWLTFDAATRTLSGTPGASNVGSLQFILWGTDNYGYSAGEYVNMTIGAPNHAPVLSIALVDQVAAQGAMFSYTVPSGAFTDADAGDTLSYSATLADGSALPSWLVFNTATRTFSGTPTSTGTLSIKVTSKDTGNLTTSDIFDVVVSIQNQTLNGTAAADSLSGGAGNDVLNGLAGSDTLKGGAGNDTLNGGAGNDSMTGGLGDDSYVVDSASDIVTEAVNEGIDLVQSSVTYTLSANVENLTLTGTAAINGTGNALDNVLTGNSAVNTLTGAAGNDTLDGGAGADSLIGGAGNDTYVVDNTGDVVTENASEGTDLVKAGVTYTLSNNVENLTLTGTTAINGTGNALDNLLTGNSGVNTLTGAAGNDTLDGAAGNDSLVGGVGNDTYVLGRGYGTDTVTENDTTTGNTDVLKTATDISSSQLWFVKNGNNLEVSVIGTSDKMVVSNWYLGSQYHVEQFKSGDGKTLLDSQVANLVSAMAAFAPPAAGQTTLPTNYQSSLNTVIAANWK</sequence>
<dbReference type="Proteomes" id="UP001548590">
    <property type="component" value="Unassembled WGS sequence"/>
</dbReference>
<dbReference type="InterPro" id="IPR013783">
    <property type="entry name" value="Ig-like_fold"/>
</dbReference>
<evidence type="ECO:0000313" key="6">
    <source>
        <dbReference type="EMBL" id="MET1492039.1"/>
    </source>
</evidence>
<evidence type="ECO:0000256" key="4">
    <source>
        <dbReference type="SAM" id="MobiDB-lite"/>
    </source>
</evidence>
<evidence type="ECO:0000256" key="1">
    <source>
        <dbReference type="ARBA" id="ARBA00004613"/>
    </source>
</evidence>
<comment type="caution">
    <text evidence="6">The sequence shown here is derived from an EMBL/GenBank/DDBJ whole genome shotgun (WGS) entry which is preliminary data.</text>
</comment>
<proteinExistence type="predicted"/>
<dbReference type="Pfam" id="PF26363">
    <property type="entry name" value="Phospholipase-like"/>
    <property type="match status" value="1"/>
</dbReference>
<organism evidence="6 7">
    <name type="scientific">Uliginosibacterium paludis</name>
    <dbReference type="NCBI Taxonomy" id="1615952"/>
    <lineage>
        <taxon>Bacteria</taxon>
        <taxon>Pseudomonadati</taxon>
        <taxon>Pseudomonadota</taxon>
        <taxon>Betaproteobacteria</taxon>
        <taxon>Rhodocyclales</taxon>
        <taxon>Zoogloeaceae</taxon>
        <taxon>Uliginosibacterium</taxon>
    </lineage>
</organism>
<evidence type="ECO:0000256" key="2">
    <source>
        <dbReference type="ARBA" id="ARBA00022525"/>
    </source>
</evidence>
<dbReference type="InterPro" id="IPR006644">
    <property type="entry name" value="Cadg"/>
</dbReference>
<dbReference type="InterPro" id="IPR001343">
    <property type="entry name" value="Hemolysn_Ca-bd"/>
</dbReference>
<evidence type="ECO:0000256" key="3">
    <source>
        <dbReference type="ARBA" id="ARBA00022837"/>
    </source>
</evidence>
<name>A0ABV2CVS6_9RHOO</name>
<protein>
    <submittedName>
        <fullName evidence="6">Calcium-binding protein</fullName>
    </submittedName>
</protein>
<dbReference type="Pfam" id="PF05345">
    <property type="entry name" value="He_PIG"/>
    <property type="match status" value="2"/>
</dbReference>
<evidence type="ECO:0000313" key="7">
    <source>
        <dbReference type="Proteomes" id="UP001548590"/>
    </source>
</evidence>
<feature type="compositionally biased region" description="Gly residues" evidence="4">
    <location>
        <begin position="1652"/>
        <end position="1664"/>
    </location>
</feature>
<comment type="subcellular location">
    <subcellularLocation>
        <location evidence="1">Secreted</location>
    </subcellularLocation>
</comment>
<dbReference type="PANTHER" id="PTHR38340">
    <property type="entry name" value="S-LAYER PROTEIN"/>
    <property type="match status" value="1"/>
</dbReference>
<dbReference type="SUPFAM" id="SSF51120">
    <property type="entry name" value="beta-Roll"/>
    <property type="match status" value="11"/>
</dbReference>
<feature type="domain" description="Dystroglycan-type cadherin-like" evidence="5">
    <location>
        <begin position="2073"/>
        <end position="2171"/>
    </location>
</feature>
<dbReference type="Gene3D" id="3.40.50.1820">
    <property type="entry name" value="alpha/beta hydrolase"/>
    <property type="match status" value="1"/>
</dbReference>
<dbReference type="Gene3D" id="2.60.40.10">
    <property type="entry name" value="Immunoglobulins"/>
    <property type="match status" value="2"/>
</dbReference>
<dbReference type="PANTHER" id="PTHR38340:SF1">
    <property type="entry name" value="S-LAYER PROTEIN"/>
    <property type="match status" value="1"/>
</dbReference>
<dbReference type="RefSeq" id="WP_345923018.1">
    <property type="nucleotide sequence ID" value="NZ_JBDIVF010000001.1"/>
</dbReference>
<dbReference type="InterPro" id="IPR018247">
    <property type="entry name" value="EF_Hand_1_Ca_BS"/>
</dbReference>
<dbReference type="SUPFAM" id="SSF49313">
    <property type="entry name" value="Cadherin-like"/>
    <property type="match status" value="2"/>
</dbReference>
<feature type="domain" description="Dystroglycan-type cadherin-like" evidence="5">
    <location>
        <begin position="1972"/>
        <end position="2072"/>
    </location>
</feature>
<dbReference type="SMART" id="SM00736">
    <property type="entry name" value="CADG"/>
    <property type="match status" value="2"/>
</dbReference>